<accession>A0A366J2Z6</accession>
<evidence type="ECO:0000313" key="3">
    <source>
        <dbReference type="Proteomes" id="UP000252792"/>
    </source>
</evidence>
<keyword evidence="1" id="KW-0812">Transmembrane</keyword>
<dbReference type="AlphaFoldDB" id="A0A366J2Z6"/>
<dbReference type="OrthoDB" id="7866500at2"/>
<name>A0A366J2Z6_9GAMM</name>
<keyword evidence="1" id="KW-0472">Membrane</keyword>
<gene>
    <name evidence="2" type="ORF">DFP80_11128</name>
</gene>
<evidence type="ECO:0000313" key="2">
    <source>
        <dbReference type="EMBL" id="RBP80505.1"/>
    </source>
</evidence>
<organism evidence="2 3">
    <name type="scientific">Marinomonas rhizomae</name>
    <dbReference type="NCBI Taxonomy" id="491948"/>
    <lineage>
        <taxon>Bacteria</taxon>
        <taxon>Pseudomonadati</taxon>
        <taxon>Pseudomonadota</taxon>
        <taxon>Gammaproteobacteria</taxon>
        <taxon>Oceanospirillales</taxon>
        <taxon>Oceanospirillaceae</taxon>
        <taxon>Marinomonas</taxon>
    </lineage>
</organism>
<proteinExistence type="predicted"/>
<keyword evidence="3" id="KW-1185">Reference proteome</keyword>
<comment type="caution">
    <text evidence="2">The sequence shown here is derived from an EMBL/GenBank/DDBJ whole genome shotgun (WGS) entry which is preliminary data.</text>
</comment>
<feature type="transmembrane region" description="Helical" evidence="1">
    <location>
        <begin position="6"/>
        <end position="31"/>
    </location>
</feature>
<dbReference type="RefSeq" id="WP_113917581.1">
    <property type="nucleotide sequence ID" value="NZ_QNSE01000011.1"/>
</dbReference>
<keyword evidence="1" id="KW-1133">Transmembrane helix</keyword>
<protein>
    <submittedName>
        <fullName evidence="2">Uncharacterized protein</fullName>
    </submittedName>
</protein>
<dbReference type="EMBL" id="QNSE01000011">
    <property type="protein sequence ID" value="RBP80505.1"/>
    <property type="molecule type" value="Genomic_DNA"/>
</dbReference>
<sequence length="66" mass="8018">MLTYLPWSYWLGALLLLWLIYDLVRGVAYIWQPYSRQQQPTMYWFTMFVWALVAASCFIFPNWSIS</sequence>
<reference evidence="2 3" key="1">
    <citation type="submission" date="2018-06" db="EMBL/GenBank/DDBJ databases">
        <title>Genomic Encyclopedia of Type Strains, Phase III (KMG-III): the genomes of soil and plant-associated and newly described type strains.</title>
        <authorList>
            <person name="Whitman W."/>
        </authorList>
    </citation>
    <scope>NUCLEOTIDE SEQUENCE [LARGE SCALE GENOMIC DNA]</scope>
    <source>
        <strain evidence="2 3">CECT 7377</strain>
    </source>
</reference>
<dbReference type="Proteomes" id="UP000252792">
    <property type="component" value="Unassembled WGS sequence"/>
</dbReference>
<evidence type="ECO:0000256" key="1">
    <source>
        <dbReference type="SAM" id="Phobius"/>
    </source>
</evidence>
<feature type="transmembrane region" description="Helical" evidence="1">
    <location>
        <begin position="43"/>
        <end position="63"/>
    </location>
</feature>